<evidence type="ECO:0000256" key="2">
    <source>
        <dbReference type="ARBA" id="ARBA00023134"/>
    </source>
</evidence>
<dbReference type="SUPFAM" id="SSF52540">
    <property type="entry name" value="P-loop containing nucleoside triphosphate hydrolases"/>
    <property type="match status" value="1"/>
</dbReference>
<keyword evidence="1" id="KW-0547">Nucleotide-binding</keyword>
<comment type="caution">
    <text evidence="3">The sequence shown here is derived from an EMBL/GenBank/DDBJ whole genome shotgun (WGS) entry which is preliminary data.</text>
</comment>
<name>A0A016TTA6_9BILA</name>
<dbReference type="AlphaFoldDB" id="A0A016TTA6"/>
<sequence>MDFNSTAMGNASKEGGRDFSTLKNHSSPKSPPTKTMKDVTRPPKKILVLGPCKAGKTAISNYLGEQVDMESLGEYRPTKGVRIVEFESHELEIHQQRVEVDVELWDCSGDERYRDCWPALLDSIEGVILVANPDENKGEDLRLWYQEFIAKSNLDPENVLVVLNEVGEKRTNDGAISEFQLPPQLSSAVCAACNLQHEGDQLRLEFNQFLMTIIAKSEGY</sequence>
<dbReference type="OrthoDB" id="275177at2759"/>
<evidence type="ECO:0000313" key="3">
    <source>
        <dbReference type="EMBL" id="EYC06010.1"/>
    </source>
</evidence>
<gene>
    <name evidence="3" type="primary">Acey_s0079.g1302</name>
    <name evidence="3" type="synonym">Acey-ifta-2</name>
    <name evidence="3" type="ORF">Y032_0079g1302</name>
</gene>
<organism evidence="3 4">
    <name type="scientific">Ancylostoma ceylanicum</name>
    <dbReference type="NCBI Taxonomy" id="53326"/>
    <lineage>
        <taxon>Eukaryota</taxon>
        <taxon>Metazoa</taxon>
        <taxon>Ecdysozoa</taxon>
        <taxon>Nematoda</taxon>
        <taxon>Chromadorea</taxon>
        <taxon>Rhabditida</taxon>
        <taxon>Rhabditina</taxon>
        <taxon>Rhabditomorpha</taxon>
        <taxon>Strongyloidea</taxon>
        <taxon>Ancylostomatidae</taxon>
        <taxon>Ancylostomatinae</taxon>
        <taxon>Ancylostoma</taxon>
    </lineage>
</organism>
<dbReference type="GO" id="GO:0005525">
    <property type="term" value="F:GTP binding"/>
    <property type="evidence" value="ECO:0007669"/>
    <property type="project" value="UniProtKB-KW"/>
</dbReference>
<dbReference type="PANTHER" id="PTHR24073">
    <property type="entry name" value="DRAB5-RELATED"/>
    <property type="match status" value="1"/>
</dbReference>
<dbReference type="EMBL" id="JARK01001415">
    <property type="protein sequence ID" value="EYC06010.1"/>
    <property type="molecule type" value="Genomic_DNA"/>
</dbReference>
<dbReference type="Gene3D" id="3.40.50.300">
    <property type="entry name" value="P-loop containing nucleotide triphosphate hydrolases"/>
    <property type="match status" value="1"/>
</dbReference>
<dbReference type="InterPro" id="IPR027417">
    <property type="entry name" value="P-loop_NTPase"/>
</dbReference>
<keyword evidence="4" id="KW-1185">Reference proteome</keyword>
<evidence type="ECO:0000256" key="1">
    <source>
        <dbReference type="ARBA" id="ARBA00022741"/>
    </source>
</evidence>
<evidence type="ECO:0000313" key="4">
    <source>
        <dbReference type="Proteomes" id="UP000024635"/>
    </source>
</evidence>
<dbReference type="STRING" id="53326.A0A016TTA6"/>
<reference evidence="4" key="1">
    <citation type="journal article" date="2015" name="Nat. Genet.">
        <title>The genome and transcriptome of the zoonotic hookworm Ancylostoma ceylanicum identify infection-specific gene families.</title>
        <authorList>
            <person name="Schwarz E.M."/>
            <person name="Hu Y."/>
            <person name="Antoshechkin I."/>
            <person name="Miller M.M."/>
            <person name="Sternberg P.W."/>
            <person name="Aroian R.V."/>
        </authorList>
    </citation>
    <scope>NUCLEOTIDE SEQUENCE</scope>
    <source>
        <strain evidence="4">HY135</strain>
    </source>
</reference>
<evidence type="ECO:0008006" key="5">
    <source>
        <dbReference type="Google" id="ProtNLM"/>
    </source>
</evidence>
<protein>
    <recommendedName>
        <fullName evidence="5">Miro-like protein</fullName>
    </recommendedName>
</protein>
<dbReference type="Pfam" id="PF08477">
    <property type="entry name" value="Roc"/>
    <property type="match status" value="1"/>
</dbReference>
<dbReference type="Proteomes" id="UP000024635">
    <property type="component" value="Unassembled WGS sequence"/>
</dbReference>
<accession>A0A016TTA6</accession>
<proteinExistence type="predicted"/>
<keyword evidence="2" id="KW-0342">GTP-binding</keyword>